<keyword evidence="2" id="KW-1185">Reference proteome</keyword>
<accession>A0A1D3DMT8</accession>
<protein>
    <recommendedName>
        <fullName evidence="3">Glycosyl hydrolase</fullName>
    </recommendedName>
</protein>
<dbReference type="Proteomes" id="UP000095329">
    <property type="component" value="Unassembled WGS sequence"/>
</dbReference>
<dbReference type="PANTHER" id="PTHR43739">
    <property type="entry name" value="XYLOGLUCANASE (EUROFUNG)"/>
    <property type="match status" value="1"/>
</dbReference>
<proteinExistence type="predicted"/>
<dbReference type="OrthoDB" id="9764804at2"/>
<dbReference type="PANTHER" id="PTHR43739:SF5">
    <property type="entry name" value="EXO-ALPHA-SIALIDASE"/>
    <property type="match status" value="1"/>
</dbReference>
<dbReference type="InterPro" id="IPR052025">
    <property type="entry name" value="Xyloglucanase_GH74"/>
</dbReference>
<dbReference type="STRING" id="1306406.J116_003365"/>
<evidence type="ECO:0000313" key="1">
    <source>
        <dbReference type="EMBL" id="OEJ93648.1"/>
    </source>
</evidence>
<evidence type="ECO:0000313" key="2">
    <source>
        <dbReference type="Proteomes" id="UP000095329"/>
    </source>
</evidence>
<organism evidence="1 2">
    <name type="scientific">Streptomyces thermolilacinus SPC6</name>
    <dbReference type="NCBI Taxonomy" id="1306406"/>
    <lineage>
        <taxon>Bacteria</taxon>
        <taxon>Bacillati</taxon>
        <taxon>Actinomycetota</taxon>
        <taxon>Actinomycetes</taxon>
        <taxon>Kitasatosporales</taxon>
        <taxon>Streptomycetaceae</taxon>
        <taxon>Streptomyces</taxon>
    </lineage>
</organism>
<dbReference type="SUPFAM" id="SSF110296">
    <property type="entry name" value="Oligoxyloglucan reducing end-specific cellobiohydrolase"/>
    <property type="match status" value="2"/>
</dbReference>
<gene>
    <name evidence="1" type="ORF">J116_003365</name>
</gene>
<dbReference type="Gene3D" id="2.130.10.10">
    <property type="entry name" value="YVTN repeat-like/Quinoprotein amine dehydrogenase"/>
    <property type="match status" value="3"/>
</dbReference>
<dbReference type="eggNOG" id="COG4447">
    <property type="taxonomic scope" value="Bacteria"/>
</dbReference>
<reference evidence="1 2" key="1">
    <citation type="journal article" date="2013" name="Genome Announc.">
        <title>Genome Sequence of Streptomyces violaceusniger Strain SPC6, a Halotolerant Streptomycete That Exhibits Rapid Growth and Development.</title>
        <authorList>
            <person name="Chen X."/>
            <person name="Zhang B."/>
            <person name="Zhang W."/>
            <person name="Wu X."/>
            <person name="Zhang M."/>
            <person name="Chen T."/>
            <person name="Liu G."/>
            <person name="Dyson P."/>
        </authorList>
    </citation>
    <scope>NUCLEOTIDE SEQUENCE [LARGE SCALE GENOMIC DNA]</scope>
    <source>
        <strain evidence="1 2">SPC6</strain>
    </source>
</reference>
<dbReference type="AlphaFoldDB" id="A0A1D3DMT8"/>
<name>A0A1D3DMT8_9ACTN</name>
<dbReference type="InterPro" id="IPR015943">
    <property type="entry name" value="WD40/YVTN_repeat-like_dom_sf"/>
</dbReference>
<comment type="caution">
    <text evidence="1">The sequence shown here is derived from an EMBL/GenBank/DDBJ whole genome shotgun (WGS) entry which is preliminary data.</text>
</comment>
<dbReference type="RefSeq" id="WP_023590766.1">
    <property type="nucleotide sequence ID" value="NZ_ASHX02000001.1"/>
</dbReference>
<dbReference type="GO" id="GO:0010411">
    <property type="term" value="P:xyloglucan metabolic process"/>
    <property type="evidence" value="ECO:0007669"/>
    <property type="project" value="TreeGrafter"/>
</dbReference>
<evidence type="ECO:0008006" key="3">
    <source>
        <dbReference type="Google" id="ProtNLM"/>
    </source>
</evidence>
<sequence>MTTSDEELARAKNIGVDQVALLREARGTTNETLAEMPEGALRKALVRIDHPDMPTERGMFRLEQLRDDAGNVPEHALETALGQVWTAVRSSPPSPVTAGVPTLQDAIGTRSGPAPTAGMTMTAWEWLGPGNIGGRTRGLVVDPDDPDRMWAASAGGGVWHTADGGARWAPVDDFLGNLACACVAMDPADHSRLYVGTGEGFSNGDALRGSGIFTTADTVTWVPLPATQTPDFHYVSRIAVSSTGEVLLAATDTGLHRCDDPARATWRRVLGVPVGDVRFDPGDDLRAVAGALRDGEAWYTRDGGLTWTPATRGPWGGRVELAYAARTAEVVYASVQATDGEIWRSDDGGESYQRRKTLAPDGGKAEYLATQGWYDNAVWAGDPTDENLLVVGGINLWRSTDGGDRLKEISTWWDGRSVHADHHAIVSHPGYDGTGNRTVFFGNDGGVFKAADLAAVGTDPRPPYVTGWTELVNNYGATQFYGGAGNVTTGTIVGGTQDNGTIAVDPADGSESWRSIFGGDGGWCAADPTDPDVFYGEYVRLAIHRSTDGATTDGESAGVPWYERYIDGHVLNPVDNTWQWKPVPYRIPDAMTGSALFIAPFVLDPNAPRRLLAGGTSLWRTDDAKAPNTLSTGPKWRAIKPPAGRPISAIAVAPGHPEVIWVGHADGRVFRTGDGTAPTPSWDRVGVTGPRPLEPARYCMCLTAHPDDPDTVYATFGGYVRGNVWVTRDGGARWENLGSALPAAPVRALAVHPHRTACLYCGTEVGLFASEDDGLTWSPTNEGPTNCSVDDLFWMDTTLVCVTHGRGMFRIDLSGAVG</sequence>
<dbReference type="EMBL" id="ASHX02000001">
    <property type="protein sequence ID" value="OEJ93648.1"/>
    <property type="molecule type" value="Genomic_DNA"/>
</dbReference>